<dbReference type="EMBL" id="ML170256">
    <property type="protein sequence ID" value="TDL15963.1"/>
    <property type="molecule type" value="Genomic_DNA"/>
</dbReference>
<reference evidence="1 2" key="1">
    <citation type="submission" date="2018-06" db="EMBL/GenBank/DDBJ databases">
        <title>A transcriptomic atlas of mushroom development highlights an independent origin of complex multicellularity.</title>
        <authorList>
            <consortium name="DOE Joint Genome Institute"/>
            <person name="Krizsan K."/>
            <person name="Almasi E."/>
            <person name="Merenyi Z."/>
            <person name="Sahu N."/>
            <person name="Viragh M."/>
            <person name="Koszo T."/>
            <person name="Mondo S."/>
            <person name="Kiss B."/>
            <person name="Balint B."/>
            <person name="Kues U."/>
            <person name="Barry K."/>
            <person name="Hegedus J.C."/>
            <person name="Henrissat B."/>
            <person name="Johnson J."/>
            <person name="Lipzen A."/>
            <person name="Ohm R."/>
            <person name="Nagy I."/>
            <person name="Pangilinan J."/>
            <person name="Yan J."/>
            <person name="Xiong Y."/>
            <person name="Grigoriev I.V."/>
            <person name="Hibbett D.S."/>
            <person name="Nagy L.G."/>
        </authorList>
    </citation>
    <scope>NUCLEOTIDE SEQUENCE [LARGE SCALE GENOMIC DNA]</scope>
    <source>
        <strain evidence="1 2">SZMC22713</strain>
    </source>
</reference>
<proteinExistence type="predicted"/>
<name>A0A4Y7PKG5_9AGAM</name>
<dbReference type="AlphaFoldDB" id="A0A4Y7PKG5"/>
<dbReference type="OrthoDB" id="312874at2759"/>
<organism evidence="1 2">
    <name type="scientific">Rickenella mellea</name>
    <dbReference type="NCBI Taxonomy" id="50990"/>
    <lineage>
        <taxon>Eukaryota</taxon>
        <taxon>Fungi</taxon>
        <taxon>Dikarya</taxon>
        <taxon>Basidiomycota</taxon>
        <taxon>Agaricomycotina</taxon>
        <taxon>Agaricomycetes</taxon>
        <taxon>Hymenochaetales</taxon>
        <taxon>Rickenellaceae</taxon>
        <taxon>Rickenella</taxon>
    </lineage>
</organism>
<sequence length="491" mass="55679">MNTGRITNVRHDRINVNDVAQLAAVLKNAIPEVTIKCVCQSTPSRPRYPIRKTKTNLMSNSGMNKKRFSAISSTACAQEGGIFEQQDSVLHQINKGALYPKYRSKLSVPHALFSGQISGCLLYSAPDGYFLLIQGKNFERTTSRINKSLSLSLCPCNRSVVAATRPSKFVKDFDDSLLINGETYDLMLLLGGNESLRTPFLHGDVENGGQIVVIGIVRSNDIWDRFYCLKDFCKPYPLYVTPALERRRIPGKVHYRIDCQELEQPSDFLDGKSRRVLEVLEFNNKIGIGLRDFSATNVLSLGGVGQLCDIGHENNGATCFRPNINTGTSLFLAFEVESKGYHFIPLATLSSDQLWAIFKLPVLCNLLHDLESAWWSFFWTVLNGSLVKFTQKNRDIMSDYKFARLRLRYIRDATKYTMDYLRVDPSQTSNPVVVMLHAVRMRLLSLYQKIEINTEVDDWDFTNLHHEIIEAFDDANLEKCRAQLEDDMGTN</sequence>
<evidence type="ECO:0000313" key="2">
    <source>
        <dbReference type="Proteomes" id="UP000294933"/>
    </source>
</evidence>
<evidence type="ECO:0008006" key="3">
    <source>
        <dbReference type="Google" id="ProtNLM"/>
    </source>
</evidence>
<gene>
    <name evidence="1" type="ORF">BD410DRAFT_832346</name>
</gene>
<accession>A0A4Y7PKG5</accession>
<protein>
    <recommendedName>
        <fullName evidence="3">Fungal-type protein kinase domain-containing protein</fullName>
    </recommendedName>
</protein>
<dbReference type="VEuPathDB" id="FungiDB:BD410DRAFT_832346"/>
<evidence type="ECO:0000313" key="1">
    <source>
        <dbReference type="EMBL" id="TDL15963.1"/>
    </source>
</evidence>
<keyword evidence="2" id="KW-1185">Reference proteome</keyword>
<dbReference type="Proteomes" id="UP000294933">
    <property type="component" value="Unassembled WGS sequence"/>
</dbReference>